<organism evidence="1 2">
    <name type="scientific">Nitrosomonas communis</name>
    <dbReference type="NCBI Taxonomy" id="44574"/>
    <lineage>
        <taxon>Bacteria</taxon>
        <taxon>Pseudomonadati</taxon>
        <taxon>Pseudomonadota</taxon>
        <taxon>Betaproteobacteria</taxon>
        <taxon>Nitrosomonadales</taxon>
        <taxon>Nitrosomonadaceae</taxon>
        <taxon>Nitrosomonas</taxon>
    </lineage>
</organism>
<dbReference type="AlphaFoldDB" id="A0A1I4WNK9"/>
<accession>A0A1I4WNK9</accession>
<reference evidence="2" key="1">
    <citation type="submission" date="2016-10" db="EMBL/GenBank/DDBJ databases">
        <authorList>
            <person name="Varghese N."/>
            <person name="Submissions S."/>
        </authorList>
    </citation>
    <scope>NUCLEOTIDE SEQUENCE [LARGE SCALE GENOMIC DNA]</scope>
    <source>
        <strain evidence="2">Nm44</strain>
    </source>
</reference>
<gene>
    <name evidence="1" type="ORF">SAMN05421863_11146</name>
</gene>
<evidence type="ECO:0000313" key="2">
    <source>
        <dbReference type="Proteomes" id="UP000183287"/>
    </source>
</evidence>
<proteinExistence type="predicted"/>
<evidence type="ECO:0000313" key="1">
    <source>
        <dbReference type="EMBL" id="SFN14756.1"/>
    </source>
</evidence>
<dbReference type="Proteomes" id="UP000183287">
    <property type="component" value="Unassembled WGS sequence"/>
</dbReference>
<dbReference type="EMBL" id="FOUB01000114">
    <property type="protein sequence ID" value="SFN14756.1"/>
    <property type="molecule type" value="Genomic_DNA"/>
</dbReference>
<sequence>MNCKTCGKNLGLGPSMFPNPISKSKSKLTLPALLCRIIYTA</sequence>
<name>A0A1I4WNK9_9PROT</name>
<keyword evidence="2" id="KW-1185">Reference proteome</keyword>
<protein>
    <submittedName>
        <fullName evidence="1">Uncharacterized protein</fullName>
    </submittedName>
</protein>